<comment type="caution">
    <text evidence="3">The sequence shown here is derived from an EMBL/GenBank/DDBJ whole genome shotgun (WGS) entry which is preliminary data.</text>
</comment>
<dbReference type="OrthoDB" id="1969914at2759"/>
<accession>A0A9D4UHK8</accession>
<dbReference type="EMBL" id="JABFUD020000017">
    <property type="protein sequence ID" value="KAI5067563.1"/>
    <property type="molecule type" value="Genomic_DNA"/>
</dbReference>
<proteinExistence type="predicted"/>
<feature type="compositionally biased region" description="Basic residues" evidence="1">
    <location>
        <begin position="133"/>
        <end position="142"/>
    </location>
</feature>
<dbReference type="Gene3D" id="1.10.10.60">
    <property type="entry name" value="Homeodomain-like"/>
    <property type="match status" value="1"/>
</dbReference>
<gene>
    <name evidence="3" type="ORF">GOP47_0018091</name>
</gene>
<feature type="region of interest" description="Disordered" evidence="1">
    <location>
        <begin position="1"/>
        <end position="45"/>
    </location>
</feature>
<keyword evidence="4" id="KW-1185">Reference proteome</keyword>
<dbReference type="InterPro" id="IPR044822">
    <property type="entry name" value="Myb_DNA-bind_4"/>
</dbReference>
<sequence length="341" mass="37992">MGNDDGGRVGVTDKGGDSSVTALQPQCTRAMDSQIPPLGSQPEEEFVVSQPMYTPLPYYQFSSSTPASMAYAMPSHGFSAMLTSSSPSPPMLFGPPPIRSMPRVNSAKPRKNARSQNQSAKEGTGDGDGPAPKRAKTSKAKAKGKEEDDDNADKVMWKDFWVEHLIHIRGGMNDEFNKMPKQGIDLWGKVATKLASMFADCNKDGQACRKKWARVNKQYREDKSHNAISGNDRKRSCKWYDIVDEYMHDRANVVCKSHASSIGEELEPGDHGQEGIYVYTKEKEEKKVNPKSNAKDDALHQLVMHMKEESSRRAAIEERRQKSFEAMQSIMASLLQQAQKD</sequence>
<name>A0A9D4UHK8_ADICA</name>
<evidence type="ECO:0000313" key="3">
    <source>
        <dbReference type="EMBL" id="KAI5067563.1"/>
    </source>
</evidence>
<evidence type="ECO:0000256" key="1">
    <source>
        <dbReference type="SAM" id="MobiDB-lite"/>
    </source>
</evidence>
<dbReference type="AlphaFoldDB" id="A0A9D4UHK8"/>
<feature type="domain" description="Myb/SANT-like DNA-binding" evidence="2">
    <location>
        <begin position="156"/>
        <end position="245"/>
    </location>
</feature>
<evidence type="ECO:0000259" key="2">
    <source>
        <dbReference type="Pfam" id="PF13837"/>
    </source>
</evidence>
<feature type="compositionally biased region" description="Polar residues" evidence="1">
    <location>
        <begin position="18"/>
        <end position="27"/>
    </location>
</feature>
<dbReference type="Pfam" id="PF13837">
    <property type="entry name" value="Myb_DNA-bind_4"/>
    <property type="match status" value="1"/>
</dbReference>
<organism evidence="3 4">
    <name type="scientific">Adiantum capillus-veneris</name>
    <name type="common">Maidenhair fern</name>
    <dbReference type="NCBI Taxonomy" id="13818"/>
    <lineage>
        <taxon>Eukaryota</taxon>
        <taxon>Viridiplantae</taxon>
        <taxon>Streptophyta</taxon>
        <taxon>Embryophyta</taxon>
        <taxon>Tracheophyta</taxon>
        <taxon>Polypodiopsida</taxon>
        <taxon>Polypodiidae</taxon>
        <taxon>Polypodiales</taxon>
        <taxon>Pteridineae</taxon>
        <taxon>Pteridaceae</taxon>
        <taxon>Vittarioideae</taxon>
        <taxon>Adiantum</taxon>
    </lineage>
</organism>
<evidence type="ECO:0000313" key="4">
    <source>
        <dbReference type="Proteomes" id="UP000886520"/>
    </source>
</evidence>
<dbReference type="Proteomes" id="UP000886520">
    <property type="component" value="Chromosome 17"/>
</dbReference>
<reference evidence="3" key="1">
    <citation type="submission" date="2021-01" db="EMBL/GenBank/DDBJ databases">
        <title>Adiantum capillus-veneris genome.</title>
        <authorList>
            <person name="Fang Y."/>
            <person name="Liao Q."/>
        </authorList>
    </citation>
    <scope>NUCLEOTIDE SEQUENCE</scope>
    <source>
        <strain evidence="3">H3</strain>
        <tissue evidence="3">Leaf</tissue>
    </source>
</reference>
<protein>
    <recommendedName>
        <fullName evidence="2">Myb/SANT-like DNA-binding domain-containing protein</fullName>
    </recommendedName>
</protein>
<feature type="compositionally biased region" description="Pro residues" evidence="1">
    <location>
        <begin position="89"/>
        <end position="99"/>
    </location>
</feature>
<feature type="region of interest" description="Disordered" evidence="1">
    <location>
        <begin position="89"/>
        <end position="150"/>
    </location>
</feature>